<reference evidence="1" key="1">
    <citation type="submission" date="2020-10" db="EMBL/GenBank/DDBJ databases">
        <authorList>
            <person name="Gilroy R."/>
        </authorList>
    </citation>
    <scope>NUCLEOTIDE SEQUENCE</scope>
    <source>
        <strain evidence="1">13361</strain>
    </source>
</reference>
<dbReference type="PANTHER" id="PTHR42110:SF1">
    <property type="entry name" value="L-ASPARAGINASE, PUTATIVE (AFU_ORTHOLOGUE AFUA_3G11890)-RELATED"/>
    <property type="match status" value="1"/>
</dbReference>
<accession>A0A9D0Z175</accession>
<name>A0A9D0Z175_9FIRM</name>
<protein>
    <submittedName>
        <fullName evidence="1">Asparaginase</fullName>
    </submittedName>
</protein>
<gene>
    <name evidence="1" type="ORF">IAB74_01085</name>
</gene>
<dbReference type="EMBL" id="DVFK01000016">
    <property type="protein sequence ID" value="HIQ67090.1"/>
    <property type="molecule type" value="Genomic_DNA"/>
</dbReference>
<dbReference type="Proteomes" id="UP000886796">
    <property type="component" value="Unassembled WGS sequence"/>
</dbReference>
<evidence type="ECO:0000313" key="2">
    <source>
        <dbReference type="Proteomes" id="UP000886796"/>
    </source>
</evidence>
<organism evidence="1 2">
    <name type="scientific">Candidatus Faecousia excrementigallinarum</name>
    <dbReference type="NCBI Taxonomy" id="2840806"/>
    <lineage>
        <taxon>Bacteria</taxon>
        <taxon>Bacillati</taxon>
        <taxon>Bacillota</taxon>
        <taxon>Clostridia</taxon>
        <taxon>Eubacteriales</taxon>
        <taxon>Oscillospiraceae</taxon>
        <taxon>Faecousia</taxon>
    </lineage>
</organism>
<evidence type="ECO:0000313" key="1">
    <source>
        <dbReference type="EMBL" id="HIQ67090.1"/>
    </source>
</evidence>
<proteinExistence type="predicted"/>
<reference evidence="1" key="2">
    <citation type="journal article" date="2021" name="PeerJ">
        <title>Extensive microbial diversity within the chicken gut microbiome revealed by metagenomics and culture.</title>
        <authorList>
            <person name="Gilroy R."/>
            <person name="Ravi A."/>
            <person name="Getino M."/>
            <person name="Pursley I."/>
            <person name="Horton D.L."/>
            <person name="Alikhan N.F."/>
            <person name="Baker D."/>
            <person name="Gharbi K."/>
            <person name="Hall N."/>
            <person name="Watson M."/>
            <person name="Adriaenssens E.M."/>
            <person name="Foster-Nyarko E."/>
            <person name="Jarju S."/>
            <person name="Secka A."/>
            <person name="Antonio M."/>
            <person name="Oren A."/>
            <person name="Chaudhuri R.R."/>
            <person name="La Ragione R."/>
            <person name="Hildebrand F."/>
            <person name="Pallen M.J."/>
        </authorList>
    </citation>
    <scope>NUCLEOTIDE SEQUENCE</scope>
    <source>
        <strain evidence="1">13361</strain>
    </source>
</reference>
<dbReference type="InterPro" id="IPR010349">
    <property type="entry name" value="Asparaginase_II"/>
</dbReference>
<sequence>MNMQTVAPVLAEEYRGEILDLVHHGYVCVVDKDNRVVASVGDPKQVVFYRSASKPLQALPVIARGLDQQYGLTEEETVIFAGSHLGEDFHIAALRSIFAKTGMNPEDLIMKPTVPGSREANEERIRRSLPPHKLYHNCSGKHTGAMLLQKALGPEHIRDYWKMESAAQQEILRTVAVLSQYPREQVGLGVDGCGVPVFAVPMKNIAVAFKNLACPDCIEDETLQMAAKTFVPRIHRYPHMMRGTGYLCSLINHDPNLVAKGGANGVYGIGMKKEGLGISLKLADGTENLWPLLIGEIFRQLGYENRQTHAMLERLHGGTLYNDNDSPVGQCRPVFTLA</sequence>
<dbReference type="Pfam" id="PF06089">
    <property type="entry name" value="Asparaginase_II"/>
    <property type="match status" value="1"/>
</dbReference>
<dbReference type="AlphaFoldDB" id="A0A9D0Z175"/>
<dbReference type="PANTHER" id="PTHR42110">
    <property type="entry name" value="L-ASPARAGINASE, PUTATIVE (AFU_ORTHOLOGUE AFUA_3G11890)-RELATED"/>
    <property type="match status" value="1"/>
</dbReference>
<comment type="caution">
    <text evidence="1">The sequence shown here is derived from an EMBL/GenBank/DDBJ whole genome shotgun (WGS) entry which is preliminary data.</text>
</comment>